<reference evidence="1" key="1">
    <citation type="journal article" date="2014" name="Front. Microbiol.">
        <title>High frequency of phylogenetically diverse reductive dehalogenase-homologous genes in deep subseafloor sedimentary metagenomes.</title>
        <authorList>
            <person name="Kawai M."/>
            <person name="Futagami T."/>
            <person name="Toyoda A."/>
            <person name="Takaki Y."/>
            <person name="Nishi S."/>
            <person name="Hori S."/>
            <person name="Arai W."/>
            <person name="Tsubouchi T."/>
            <person name="Morono Y."/>
            <person name="Uchiyama I."/>
            <person name="Ito T."/>
            <person name="Fujiyama A."/>
            <person name="Inagaki F."/>
            <person name="Takami H."/>
        </authorList>
    </citation>
    <scope>NUCLEOTIDE SEQUENCE</scope>
    <source>
        <strain evidence="1">Expedition CK06-06</strain>
    </source>
</reference>
<evidence type="ECO:0000313" key="1">
    <source>
        <dbReference type="EMBL" id="GAG28169.1"/>
    </source>
</evidence>
<dbReference type="EMBL" id="BARS01031210">
    <property type="protein sequence ID" value="GAG28169.1"/>
    <property type="molecule type" value="Genomic_DNA"/>
</dbReference>
<name>X0WB61_9ZZZZ</name>
<organism evidence="1">
    <name type="scientific">marine sediment metagenome</name>
    <dbReference type="NCBI Taxonomy" id="412755"/>
    <lineage>
        <taxon>unclassified sequences</taxon>
        <taxon>metagenomes</taxon>
        <taxon>ecological metagenomes</taxon>
    </lineage>
</organism>
<gene>
    <name evidence="1" type="ORF">S01H1_48593</name>
</gene>
<dbReference type="AlphaFoldDB" id="X0WB61"/>
<proteinExistence type="predicted"/>
<sequence length="127" mass="15156">MNNLEKYLKMDAERESRDKRVANGLRVKWYRITYLHGESGFGIEYYELPFDKDIMKKEINEHIIYCINKITITNLLSNDEISILEKYKTPENYLQCLIKQKQIKPVSISSIIKNHIIKEKIPYNTEL</sequence>
<comment type="caution">
    <text evidence="1">The sequence shown here is derived from an EMBL/GenBank/DDBJ whole genome shotgun (WGS) entry which is preliminary data.</text>
</comment>
<accession>X0WB61</accession>
<feature type="non-terminal residue" evidence="1">
    <location>
        <position position="127"/>
    </location>
</feature>
<protein>
    <submittedName>
        <fullName evidence="1">Uncharacterized protein</fullName>
    </submittedName>
</protein>